<dbReference type="RefSeq" id="WP_326835144.1">
    <property type="nucleotide sequence ID" value="NZ_CP142149.1"/>
</dbReference>
<comment type="cofactor">
    <cofactor evidence="1">
        <name>pyridoxal 5'-phosphate</name>
        <dbReference type="ChEBI" id="CHEBI:597326"/>
    </cofactor>
</comment>
<keyword evidence="5" id="KW-1185">Reference proteome</keyword>
<dbReference type="Gene3D" id="3.90.100.10">
    <property type="entry name" value="Orn/Lys/Arg decarboxylase, C-terminal domain"/>
    <property type="match status" value="1"/>
</dbReference>
<dbReference type="EMBL" id="CP142149">
    <property type="protein sequence ID" value="WSE32336.1"/>
    <property type="molecule type" value="Genomic_DNA"/>
</dbReference>
<dbReference type="Pfam" id="PF03711">
    <property type="entry name" value="OKR_DC_1_C"/>
    <property type="match status" value="1"/>
</dbReference>
<dbReference type="Proteomes" id="UP001330812">
    <property type="component" value="Chromosome"/>
</dbReference>
<evidence type="ECO:0000313" key="5">
    <source>
        <dbReference type="Proteomes" id="UP001330812"/>
    </source>
</evidence>
<sequence>MPRAKPVGLLAPGELELEQALLPRDAFFGATEDVGPDRAVGRIAAEAISPYPPGVPAVLPGERITRDVLDYLLSGLAAGMFVPDAADPRLRTVRVVA</sequence>
<dbReference type="SUPFAM" id="SSF55904">
    <property type="entry name" value="Ornithine decarboxylase C-terminal domain"/>
    <property type="match status" value="1"/>
</dbReference>
<dbReference type="InterPro" id="IPR008286">
    <property type="entry name" value="Prn/Lys/Arg_de-COase_C"/>
</dbReference>
<dbReference type="PANTHER" id="PTHR43277">
    <property type="entry name" value="ARGININE DECARBOXYLASE"/>
    <property type="match status" value="1"/>
</dbReference>
<dbReference type="InterPro" id="IPR052357">
    <property type="entry name" value="Orn_Lys_Arg_decarboxylase-I"/>
</dbReference>
<feature type="domain" description="Orn/Lys/Arg decarboxylase C-terminal" evidence="3">
    <location>
        <begin position="28"/>
        <end position="74"/>
    </location>
</feature>
<accession>A0ABZ1IF11</accession>
<dbReference type="PANTHER" id="PTHR43277:SF4">
    <property type="entry name" value="ARGININE DECARBOXYLASE"/>
    <property type="match status" value="1"/>
</dbReference>
<organism evidence="4 5">
    <name type="scientific">Amycolatopsis rhabdoformis</name>
    <dbReference type="NCBI Taxonomy" id="1448059"/>
    <lineage>
        <taxon>Bacteria</taxon>
        <taxon>Bacillati</taxon>
        <taxon>Actinomycetota</taxon>
        <taxon>Actinomycetes</taxon>
        <taxon>Pseudonocardiales</taxon>
        <taxon>Pseudonocardiaceae</taxon>
        <taxon>Amycolatopsis</taxon>
    </lineage>
</organism>
<name>A0ABZ1IF11_9PSEU</name>
<evidence type="ECO:0000313" key="4">
    <source>
        <dbReference type="EMBL" id="WSE32336.1"/>
    </source>
</evidence>
<evidence type="ECO:0000256" key="2">
    <source>
        <dbReference type="ARBA" id="ARBA00022898"/>
    </source>
</evidence>
<gene>
    <name evidence="4" type="ORF">VSH64_09500</name>
</gene>
<dbReference type="InterPro" id="IPR036633">
    <property type="entry name" value="Prn/Lys/Arg_de-COase_C_sf"/>
</dbReference>
<evidence type="ECO:0000259" key="3">
    <source>
        <dbReference type="Pfam" id="PF03711"/>
    </source>
</evidence>
<protein>
    <recommendedName>
        <fullName evidence="3">Orn/Lys/Arg decarboxylase C-terminal domain-containing protein</fullName>
    </recommendedName>
</protein>
<keyword evidence="2" id="KW-0663">Pyridoxal phosphate</keyword>
<evidence type="ECO:0000256" key="1">
    <source>
        <dbReference type="ARBA" id="ARBA00001933"/>
    </source>
</evidence>
<reference evidence="4 5" key="1">
    <citation type="journal article" date="2015" name="Int. J. Syst. Evol. Microbiol.">
        <title>Amycolatopsis rhabdoformis sp. nov., an actinomycete isolated from a tropical forest soil.</title>
        <authorList>
            <person name="Souza W.R."/>
            <person name="Silva R.E."/>
            <person name="Goodfellow M."/>
            <person name="Busarakam K."/>
            <person name="Figueiro F.S."/>
            <person name="Ferreira D."/>
            <person name="Rodrigues-Filho E."/>
            <person name="Moraes L.A.B."/>
            <person name="Zucchi T.D."/>
        </authorList>
    </citation>
    <scope>NUCLEOTIDE SEQUENCE [LARGE SCALE GENOMIC DNA]</scope>
    <source>
        <strain evidence="4 5">NCIMB 14900</strain>
    </source>
</reference>
<proteinExistence type="predicted"/>